<proteinExistence type="predicted"/>
<dbReference type="EMBL" id="AOIB01000025">
    <property type="protein sequence ID" value="ELY57164.1"/>
    <property type="molecule type" value="Genomic_DNA"/>
</dbReference>
<keyword evidence="1" id="KW-1133">Transmembrane helix</keyword>
<accession>L9X5T1</accession>
<dbReference type="STRING" id="1227497.C491_11703"/>
<evidence type="ECO:0000256" key="1">
    <source>
        <dbReference type="SAM" id="Phobius"/>
    </source>
</evidence>
<dbReference type="eggNOG" id="arCOG10835">
    <property type="taxonomic scope" value="Archaea"/>
</dbReference>
<keyword evidence="1" id="KW-0812">Transmembrane</keyword>
<keyword evidence="3" id="KW-1185">Reference proteome</keyword>
<sequence length="188" mass="20759">MEANGPTMRTVLAASLLVVALAVAVLIVRIGRSRRRSPLEAAIDDRLADSMGPETGSHLERAPRVRRLEVLGEESGEPAYVPQIRIELGTTDAPGMELAFEYVASALEAIHPVIEEHDEHVAQYDIEFTFGPDGLLVDGECRRVTVPVELAEKLLEDDRYRAFDLRRDVERADGDAESVAALWQPCRS</sequence>
<dbReference type="AlphaFoldDB" id="L9X5T1"/>
<evidence type="ECO:0000313" key="3">
    <source>
        <dbReference type="Proteomes" id="UP000011688"/>
    </source>
</evidence>
<comment type="caution">
    <text evidence="2">The sequence shown here is derived from an EMBL/GenBank/DDBJ whole genome shotgun (WGS) entry which is preliminary data.</text>
</comment>
<feature type="transmembrane region" description="Helical" evidence="1">
    <location>
        <begin position="12"/>
        <end position="30"/>
    </location>
</feature>
<reference evidence="2 3" key="1">
    <citation type="journal article" date="2014" name="PLoS Genet.">
        <title>Phylogenetically driven sequencing of extremely halophilic archaea reveals strategies for static and dynamic osmo-response.</title>
        <authorList>
            <person name="Becker E.A."/>
            <person name="Seitzer P.M."/>
            <person name="Tritt A."/>
            <person name="Larsen D."/>
            <person name="Krusor M."/>
            <person name="Yao A.I."/>
            <person name="Wu D."/>
            <person name="Madern D."/>
            <person name="Eisen J.A."/>
            <person name="Darling A.E."/>
            <person name="Facciotti M.T."/>
        </authorList>
    </citation>
    <scope>NUCLEOTIDE SEQUENCE [LARGE SCALE GENOMIC DNA]</scope>
    <source>
        <strain evidence="2 3">DSM 10524</strain>
    </source>
</reference>
<protein>
    <submittedName>
        <fullName evidence="2">Uncharacterized protein</fullName>
    </submittedName>
</protein>
<dbReference type="Proteomes" id="UP000011688">
    <property type="component" value="Unassembled WGS sequence"/>
</dbReference>
<name>L9X5T1_9EURY</name>
<gene>
    <name evidence="2" type="ORF">C491_11703</name>
</gene>
<organism evidence="2 3">
    <name type="scientific">Natronococcus amylolyticus DSM 10524</name>
    <dbReference type="NCBI Taxonomy" id="1227497"/>
    <lineage>
        <taxon>Archaea</taxon>
        <taxon>Methanobacteriati</taxon>
        <taxon>Methanobacteriota</taxon>
        <taxon>Stenosarchaea group</taxon>
        <taxon>Halobacteria</taxon>
        <taxon>Halobacteriales</taxon>
        <taxon>Natrialbaceae</taxon>
        <taxon>Natronococcus</taxon>
    </lineage>
</organism>
<evidence type="ECO:0000313" key="2">
    <source>
        <dbReference type="EMBL" id="ELY57164.1"/>
    </source>
</evidence>
<keyword evidence="1" id="KW-0472">Membrane</keyword>